<accession>A0A9N9KBR1</accession>
<dbReference type="Proteomes" id="UP000789759">
    <property type="component" value="Unassembled WGS sequence"/>
</dbReference>
<organism evidence="1 2">
    <name type="scientific">Cetraspora pellucida</name>
    <dbReference type="NCBI Taxonomy" id="1433469"/>
    <lineage>
        <taxon>Eukaryota</taxon>
        <taxon>Fungi</taxon>
        <taxon>Fungi incertae sedis</taxon>
        <taxon>Mucoromycota</taxon>
        <taxon>Glomeromycotina</taxon>
        <taxon>Glomeromycetes</taxon>
        <taxon>Diversisporales</taxon>
        <taxon>Gigasporaceae</taxon>
        <taxon>Cetraspora</taxon>
    </lineage>
</organism>
<keyword evidence="2" id="KW-1185">Reference proteome</keyword>
<proteinExistence type="predicted"/>
<reference evidence="1" key="1">
    <citation type="submission" date="2021-06" db="EMBL/GenBank/DDBJ databases">
        <authorList>
            <person name="Kallberg Y."/>
            <person name="Tangrot J."/>
            <person name="Rosling A."/>
        </authorList>
    </citation>
    <scope>NUCLEOTIDE SEQUENCE</scope>
    <source>
        <strain evidence="1">FL966</strain>
    </source>
</reference>
<gene>
    <name evidence="1" type="ORF">CPELLU_LOCUS19340</name>
</gene>
<sequence length="67" mass="7549">HANRFSDIIISEESISNVLLLENKPSLQPKVADLYLLNIRSTLQKKNFSAELIEMIENSTNKSSNST</sequence>
<dbReference type="OrthoDB" id="2488043at2759"/>
<feature type="non-terminal residue" evidence="1">
    <location>
        <position position="67"/>
    </location>
</feature>
<feature type="non-terminal residue" evidence="1">
    <location>
        <position position="1"/>
    </location>
</feature>
<dbReference type="EMBL" id="CAJVQA010045382">
    <property type="protein sequence ID" value="CAG8817358.1"/>
    <property type="molecule type" value="Genomic_DNA"/>
</dbReference>
<dbReference type="AlphaFoldDB" id="A0A9N9KBR1"/>
<name>A0A9N9KBR1_9GLOM</name>
<evidence type="ECO:0000313" key="1">
    <source>
        <dbReference type="EMBL" id="CAG8817358.1"/>
    </source>
</evidence>
<evidence type="ECO:0000313" key="2">
    <source>
        <dbReference type="Proteomes" id="UP000789759"/>
    </source>
</evidence>
<comment type="caution">
    <text evidence="1">The sequence shown here is derived from an EMBL/GenBank/DDBJ whole genome shotgun (WGS) entry which is preliminary data.</text>
</comment>
<protein>
    <submittedName>
        <fullName evidence="1">1283_t:CDS:1</fullName>
    </submittedName>
</protein>